<dbReference type="PANTHER" id="PTHR42718:SF41">
    <property type="entry name" value="MFS TRANSPORTER OF UNKOWN SPECIFICITY (AFU_ORTHOLOGUE AFUA_5G09940)-RELATED"/>
    <property type="match status" value="1"/>
</dbReference>
<evidence type="ECO:0000256" key="4">
    <source>
        <dbReference type="ARBA" id="ARBA00023136"/>
    </source>
</evidence>
<dbReference type="GO" id="GO:0016020">
    <property type="term" value="C:membrane"/>
    <property type="evidence" value="ECO:0007669"/>
    <property type="project" value="UniProtKB-SubCell"/>
</dbReference>
<dbReference type="PANTHER" id="PTHR42718">
    <property type="entry name" value="MAJOR FACILITATOR SUPERFAMILY MULTIDRUG TRANSPORTER MFSC"/>
    <property type="match status" value="1"/>
</dbReference>
<dbReference type="Pfam" id="PF07690">
    <property type="entry name" value="MFS_1"/>
    <property type="match status" value="1"/>
</dbReference>
<evidence type="ECO:0000256" key="2">
    <source>
        <dbReference type="ARBA" id="ARBA00022692"/>
    </source>
</evidence>
<feature type="transmembrane region" description="Helical" evidence="5">
    <location>
        <begin position="15"/>
        <end position="35"/>
    </location>
</feature>
<organism evidence="6 7">
    <name type="scientific">Cadophora malorum</name>
    <dbReference type="NCBI Taxonomy" id="108018"/>
    <lineage>
        <taxon>Eukaryota</taxon>
        <taxon>Fungi</taxon>
        <taxon>Dikarya</taxon>
        <taxon>Ascomycota</taxon>
        <taxon>Pezizomycotina</taxon>
        <taxon>Leotiomycetes</taxon>
        <taxon>Helotiales</taxon>
        <taxon>Ploettnerulaceae</taxon>
        <taxon>Cadophora</taxon>
    </lineage>
</organism>
<dbReference type="OrthoDB" id="440755at2759"/>
<proteinExistence type="predicted"/>
<reference evidence="6" key="1">
    <citation type="submission" date="2021-02" db="EMBL/GenBank/DDBJ databases">
        <title>Genome sequence Cadophora malorum strain M34.</title>
        <authorList>
            <person name="Stefanovic E."/>
            <person name="Vu D."/>
            <person name="Scully C."/>
            <person name="Dijksterhuis J."/>
            <person name="Roader J."/>
            <person name="Houbraken J."/>
        </authorList>
    </citation>
    <scope>NUCLEOTIDE SEQUENCE</scope>
    <source>
        <strain evidence="6">M34</strain>
    </source>
</reference>
<evidence type="ECO:0000256" key="3">
    <source>
        <dbReference type="ARBA" id="ARBA00022989"/>
    </source>
</evidence>
<feature type="transmembrane region" description="Helical" evidence="5">
    <location>
        <begin position="253"/>
        <end position="272"/>
    </location>
</feature>
<dbReference type="InterPro" id="IPR036259">
    <property type="entry name" value="MFS_trans_sf"/>
</dbReference>
<dbReference type="Gene3D" id="1.20.1250.20">
    <property type="entry name" value="MFS general substrate transporter like domains"/>
    <property type="match status" value="1"/>
</dbReference>
<keyword evidence="3 5" id="KW-1133">Transmembrane helix</keyword>
<comment type="subcellular location">
    <subcellularLocation>
        <location evidence="1">Membrane</location>
        <topology evidence="1">Multi-pass membrane protein</topology>
    </subcellularLocation>
</comment>
<dbReference type="InterPro" id="IPR011701">
    <property type="entry name" value="MFS"/>
</dbReference>
<accession>A0A8H7T200</accession>
<feature type="transmembrane region" description="Helical" evidence="5">
    <location>
        <begin position="85"/>
        <end position="104"/>
    </location>
</feature>
<dbReference type="GO" id="GO:0022857">
    <property type="term" value="F:transmembrane transporter activity"/>
    <property type="evidence" value="ECO:0007669"/>
    <property type="project" value="InterPro"/>
</dbReference>
<keyword evidence="4 5" id="KW-0472">Membrane</keyword>
<feature type="transmembrane region" description="Helical" evidence="5">
    <location>
        <begin position="149"/>
        <end position="167"/>
    </location>
</feature>
<protein>
    <recommendedName>
        <fullName evidence="8">Major facilitator superfamily (MFS) profile domain-containing protein</fullName>
    </recommendedName>
</protein>
<feature type="transmembrane region" description="Helical" evidence="5">
    <location>
        <begin position="179"/>
        <end position="201"/>
    </location>
</feature>
<dbReference type="AlphaFoldDB" id="A0A8H7T200"/>
<gene>
    <name evidence="6" type="ORF">IFR04_016031</name>
</gene>
<comment type="caution">
    <text evidence="6">The sequence shown here is derived from an EMBL/GenBank/DDBJ whole genome shotgun (WGS) entry which is preliminary data.</text>
</comment>
<evidence type="ECO:0000313" key="6">
    <source>
        <dbReference type="EMBL" id="KAG4410838.1"/>
    </source>
</evidence>
<name>A0A8H7T200_9HELO</name>
<evidence type="ECO:0000256" key="1">
    <source>
        <dbReference type="ARBA" id="ARBA00004141"/>
    </source>
</evidence>
<dbReference type="SUPFAM" id="SSF103473">
    <property type="entry name" value="MFS general substrate transporter"/>
    <property type="match status" value="1"/>
</dbReference>
<feature type="transmembrane region" description="Helical" evidence="5">
    <location>
        <begin position="47"/>
        <end position="65"/>
    </location>
</feature>
<keyword evidence="2 5" id="KW-0812">Transmembrane</keyword>
<evidence type="ECO:0000313" key="7">
    <source>
        <dbReference type="Proteomes" id="UP000664132"/>
    </source>
</evidence>
<dbReference type="EMBL" id="JAFJYH010000576">
    <property type="protein sequence ID" value="KAG4410838.1"/>
    <property type="molecule type" value="Genomic_DNA"/>
</dbReference>
<keyword evidence="7" id="KW-1185">Reference proteome</keyword>
<dbReference type="Proteomes" id="UP000664132">
    <property type="component" value="Unassembled WGS sequence"/>
</dbReference>
<evidence type="ECO:0000256" key="5">
    <source>
        <dbReference type="SAM" id="Phobius"/>
    </source>
</evidence>
<feature type="transmembrane region" description="Helical" evidence="5">
    <location>
        <begin position="116"/>
        <end position="143"/>
    </location>
</feature>
<sequence length="310" mass="33811">MLVLPSEERADQEGGIDLVGILLGVGGLILFNVAWNQAPAHGWQTPYVIAILVVSVLLIAMFFVWESKFAKEPIMPLSIFNTPSFRALIVVVLFIYMSVGITLWEMVAWQQFIRHWSVLHIAIGWIPYGVGASFAVLVAAWLIPRLDAQYILALGCVTSIGATILLATMPAQQTYWAQVFPATVLGSLCPDFVYVAAQVIASNSVGKREQGVASSLIGTLNLYGNSLGLGFAGTIEAQIVKRTGSQVTSYRSALWFGAALSVIALILDLVWLRMPKDDREGWTEESEENVFELRAGQDMVESSVQGTSKT</sequence>
<evidence type="ECO:0008006" key="8">
    <source>
        <dbReference type="Google" id="ProtNLM"/>
    </source>
</evidence>